<evidence type="ECO:0000259" key="5">
    <source>
        <dbReference type="SMART" id="SM00245"/>
    </source>
</evidence>
<dbReference type="PANTHER" id="PTHR32060">
    <property type="entry name" value="TAIL-SPECIFIC PROTEASE"/>
    <property type="match status" value="1"/>
</dbReference>
<feature type="compositionally biased region" description="Pro residues" evidence="4">
    <location>
        <begin position="455"/>
        <end position="465"/>
    </location>
</feature>
<dbReference type="SUPFAM" id="SSF50156">
    <property type="entry name" value="PDZ domain-like"/>
    <property type="match status" value="1"/>
</dbReference>
<dbReference type="Proteomes" id="UP001595683">
    <property type="component" value="Unassembled WGS sequence"/>
</dbReference>
<dbReference type="Pfam" id="PF03572">
    <property type="entry name" value="Peptidase_S41"/>
    <property type="match status" value="1"/>
</dbReference>
<reference evidence="7" key="1">
    <citation type="journal article" date="2019" name="Int. J. Syst. Evol. Microbiol.">
        <title>The Global Catalogue of Microorganisms (GCM) 10K type strain sequencing project: providing services to taxonomists for standard genome sequencing and annotation.</title>
        <authorList>
            <consortium name="The Broad Institute Genomics Platform"/>
            <consortium name="The Broad Institute Genome Sequencing Center for Infectious Disease"/>
            <person name="Wu L."/>
            <person name="Ma J."/>
        </authorList>
    </citation>
    <scope>NUCLEOTIDE SEQUENCE [LARGE SCALE GENOMIC DNA]</scope>
    <source>
        <strain evidence="7">KCTC 42224</strain>
    </source>
</reference>
<dbReference type="InterPro" id="IPR036034">
    <property type="entry name" value="PDZ_sf"/>
</dbReference>
<dbReference type="CDD" id="cd06782">
    <property type="entry name" value="cpPDZ_CPP-like"/>
    <property type="match status" value="1"/>
</dbReference>
<dbReference type="SMART" id="SM00245">
    <property type="entry name" value="TSPc"/>
    <property type="match status" value="1"/>
</dbReference>
<keyword evidence="3" id="KW-0720">Serine protease</keyword>
<organism evidence="6 7">
    <name type="scientific">Novosphingobium pokkalii</name>
    <dbReference type="NCBI Taxonomy" id="1770194"/>
    <lineage>
        <taxon>Bacteria</taxon>
        <taxon>Pseudomonadati</taxon>
        <taxon>Pseudomonadota</taxon>
        <taxon>Alphaproteobacteria</taxon>
        <taxon>Sphingomonadales</taxon>
        <taxon>Sphingomonadaceae</taxon>
        <taxon>Novosphingobium</taxon>
    </lineage>
</organism>
<evidence type="ECO:0000256" key="1">
    <source>
        <dbReference type="ARBA" id="ARBA00022670"/>
    </source>
</evidence>
<dbReference type="CDD" id="cd07560">
    <property type="entry name" value="Peptidase_S41_CPP"/>
    <property type="match status" value="1"/>
</dbReference>
<feature type="domain" description="Tail specific protease" evidence="5">
    <location>
        <begin position="167"/>
        <end position="359"/>
    </location>
</feature>
<feature type="region of interest" description="Disordered" evidence="4">
    <location>
        <begin position="437"/>
        <end position="465"/>
    </location>
</feature>
<dbReference type="Gene3D" id="3.90.226.10">
    <property type="entry name" value="2-enoyl-CoA Hydratase, Chain A, domain 1"/>
    <property type="match status" value="1"/>
</dbReference>
<dbReference type="PANTHER" id="PTHR32060:SF30">
    <property type="entry name" value="CARBOXY-TERMINAL PROCESSING PROTEASE CTPA"/>
    <property type="match status" value="1"/>
</dbReference>
<dbReference type="SUPFAM" id="SSF52096">
    <property type="entry name" value="ClpP/crotonase"/>
    <property type="match status" value="1"/>
</dbReference>
<dbReference type="InterPro" id="IPR004447">
    <property type="entry name" value="Peptidase_S41A"/>
</dbReference>
<name>A0ABV7UZN6_9SPHN</name>
<dbReference type="NCBIfam" id="TIGR00225">
    <property type="entry name" value="prc"/>
    <property type="match status" value="1"/>
</dbReference>
<keyword evidence="1" id="KW-0645">Protease</keyword>
<dbReference type="Gene3D" id="2.30.42.10">
    <property type="match status" value="1"/>
</dbReference>
<evidence type="ECO:0000256" key="2">
    <source>
        <dbReference type="ARBA" id="ARBA00022801"/>
    </source>
</evidence>
<keyword evidence="2" id="KW-0378">Hydrolase</keyword>
<sequence>MLLVTSPASAVAQTASSPVPAPAQAPAASKDEKSQVALFGEALDIVRRNYNGTVDADALTSTALKAMASSLDGHSAYMTPQEFKDFQAGATGEFAGIGTVLEVADGKLRVIAPTDGGPAARAGVGAGWLIRSIDGQSAERVTLIEATRRLRGAAGTKVAITFADTGGRDVPLVLTRETIHLHSVYQRRIGTFGYVHITGFAQVTDREFAEAQAELLKAGPLSGLILDLRNNTGGFIDAAVHVASRFLQPGAVVVRVGKNETATTPILASDQGNALRSLPMVVLVNGGSASASEIVASSLQDNHRASIVGLVTFGKGLVQNIFPLAQGAQGALSVTTARYYTPTGRSIQRIGVTPELLVARTAREAQSAVQGGPAFTEASVFNAPDNERQLRRLEPEAVEGPPEEPGVQDKPLFAKPLPDDTEVAADFQIQRALDVLHASGSGGAGPARAIRIYRRPPPATSPKPN</sequence>
<protein>
    <submittedName>
        <fullName evidence="6">S41 family peptidase</fullName>
    </submittedName>
</protein>
<evidence type="ECO:0000256" key="4">
    <source>
        <dbReference type="SAM" id="MobiDB-lite"/>
    </source>
</evidence>
<feature type="compositionally biased region" description="Low complexity" evidence="4">
    <location>
        <begin position="1"/>
        <end position="28"/>
    </location>
</feature>
<dbReference type="Gene3D" id="3.30.750.44">
    <property type="match status" value="1"/>
</dbReference>
<gene>
    <name evidence="6" type="ORF">ACFOOT_01585</name>
</gene>
<dbReference type="RefSeq" id="WP_191324965.1">
    <property type="nucleotide sequence ID" value="NZ_BMZP01000013.1"/>
</dbReference>
<evidence type="ECO:0000313" key="6">
    <source>
        <dbReference type="EMBL" id="MFC3670107.1"/>
    </source>
</evidence>
<accession>A0ABV7UZN6</accession>
<dbReference type="EMBL" id="JBHRYE010000003">
    <property type="protein sequence ID" value="MFC3670107.1"/>
    <property type="molecule type" value="Genomic_DNA"/>
</dbReference>
<proteinExistence type="predicted"/>
<comment type="caution">
    <text evidence="6">The sequence shown here is derived from an EMBL/GenBank/DDBJ whole genome shotgun (WGS) entry which is preliminary data.</text>
</comment>
<keyword evidence="7" id="KW-1185">Reference proteome</keyword>
<dbReference type="InterPro" id="IPR005151">
    <property type="entry name" value="Tail-specific_protease"/>
</dbReference>
<dbReference type="InterPro" id="IPR029045">
    <property type="entry name" value="ClpP/crotonase-like_dom_sf"/>
</dbReference>
<evidence type="ECO:0000313" key="7">
    <source>
        <dbReference type="Proteomes" id="UP001595683"/>
    </source>
</evidence>
<feature type="region of interest" description="Disordered" evidence="4">
    <location>
        <begin position="1"/>
        <end position="31"/>
    </location>
</feature>
<feature type="region of interest" description="Disordered" evidence="4">
    <location>
        <begin position="397"/>
        <end position="419"/>
    </location>
</feature>
<evidence type="ECO:0000256" key="3">
    <source>
        <dbReference type="ARBA" id="ARBA00022825"/>
    </source>
</evidence>